<name>A0ABQ2KGJ5_9MICO</name>
<dbReference type="Proteomes" id="UP000626982">
    <property type="component" value="Unassembled WGS sequence"/>
</dbReference>
<protein>
    <recommendedName>
        <fullName evidence="1">DUF8185 domain-containing protein</fullName>
    </recommendedName>
</protein>
<dbReference type="Pfam" id="PF26572">
    <property type="entry name" value="DUF8185"/>
    <property type="match status" value="1"/>
</dbReference>
<dbReference type="InterPro" id="IPR058498">
    <property type="entry name" value="DUF8185"/>
</dbReference>
<accession>A0ABQ2KGJ5</accession>
<evidence type="ECO:0000313" key="2">
    <source>
        <dbReference type="EMBL" id="GGN82712.1"/>
    </source>
</evidence>
<reference evidence="3" key="1">
    <citation type="journal article" date="2019" name="Int. J. Syst. Evol. Microbiol.">
        <title>The Global Catalogue of Microorganisms (GCM) 10K type strain sequencing project: providing services to taxonomists for standard genome sequencing and annotation.</title>
        <authorList>
            <consortium name="The Broad Institute Genomics Platform"/>
            <consortium name="The Broad Institute Genome Sequencing Center for Infectious Disease"/>
            <person name="Wu L."/>
            <person name="Ma J."/>
        </authorList>
    </citation>
    <scope>NUCLEOTIDE SEQUENCE [LARGE SCALE GENOMIC DNA]</scope>
    <source>
        <strain evidence="3">CGMCC 1.6960</strain>
    </source>
</reference>
<dbReference type="RefSeq" id="WP_188717208.1">
    <property type="nucleotide sequence ID" value="NZ_BAABBD010000002.1"/>
</dbReference>
<evidence type="ECO:0000259" key="1">
    <source>
        <dbReference type="Pfam" id="PF26572"/>
    </source>
</evidence>
<dbReference type="EMBL" id="BMLM01000001">
    <property type="protein sequence ID" value="GGN82712.1"/>
    <property type="molecule type" value="Genomic_DNA"/>
</dbReference>
<comment type="caution">
    <text evidence="2">The sequence shown here is derived from an EMBL/GenBank/DDBJ whole genome shotgun (WGS) entry which is preliminary data.</text>
</comment>
<organism evidence="2 3">
    <name type="scientific">Agrococcus terreus</name>
    <dbReference type="NCBI Taxonomy" id="574649"/>
    <lineage>
        <taxon>Bacteria</taxon>
        <taxon>Bacillati</taxon>
        <taxon>Actinomycetota</taxon>
        <taxon>Actinomycetes</taxon>
        <taxon>Micrococcales</taxon>
        <taxon>Microbacteriaceae</taxon>
        <taxon>Agrococcus</taxon>
    </lineage>
</organism>
<proteinExistence type="predicted"/>
<evidence type="ECO:0000313" key="3">
    <source>
        <dbReference type="Proteomes" id="UP000626982"/>
    </source>
</evidence>
<feature type="domain" description="DUF8185" evidence="1">
    <location>
        <begin position="107"/>
        <end position="204"/>
    </location>
</feature>
<sequence>MLPILALDDRARADLVLLLDRAAVFGDGTVRLVADGPVALLTTPMTASSGLLDSGPTVLIARAARMRDAAAFDGVVALPALRDALREGADIEVPEGVGRPAWAAVSPPRGGWELAGEVPVDEVRRLAAQAAEDVEAMLPRSPGEAVRRRAERSVWARAVHASGLTAGQAAALVAMRFLGEEPVRVTASGGWVRASGRAGEALAR</sequence>
<keyword evidence="3" id="KW-1185">Reference proteome</keyword>
<gene>
    <name evidence="2" type="ORF">GCM10010968_12780</name>
</gene>